<feature type="transmembrane region" description="Helical" evidence="1">
    <location>
        <begin position="64"/>
        <end position="92"/>
    </location>
</feature>
<feature type="transmembrane region" description="Helical" evidence="1">
    <location>
        <begin position="130"/>
        <end position="149"/>
    </location>
</feature>
<feature type="transmembrane region" description="Helical" evidence="1">
    <location>
        <begin position="104"/>
        <end position="124"/>
    </location>
</feature>
<feature type="transmembrane region" description="Helical" evidence="1">
    <location>
        <begin position="193"/>
        <end position="214"/>
    </location>
</feature>
<dbReference type="InterPro" id="IPR041113">
    <property type="entry name" value="Heliorhodopsin"/>
</dbReference>
<proteinExistence type="predicted"/>
<dbReference type="Gene3D" id="1.20.1070.10">
    <property type="entry name" value="Rhodopsin 7-helix transmembrane proteins"/>
    <property type="match status" value="1"/>
</dbReference>
<keyword evidence="1" id="KW-1133">Transmembrane helix</keyword>
<feature type="transmembrane region" description="Helical" evidence="1">
    <location>
        <begin position="12"/>
        <end position="30"/>
    </location>
</feature>
<dbReference type="AlphaFoldDB" id="A0A955I361"/>
<evidence type="ECO:0000313" key="2">
    <source>
        <dbReference type="EMBL" id="MCA9376962.1"/>
    </source>
</evidence>
<feature type="transmembrane region" description="Helical" evidence="1">
    <location>
        <begin position="226"/>
        <end position="248"/>
    </location>
</feature>
<dbReference type="NCBIfam" id="NF038020">
    <property type="entry name" value="HeR"/>
    <property type="match status" value="1"/>
</dbReference>
<organism evidence="2 3">
    <name type="scientific">Candidatus Dojkabacteria bacterium</name>
    <dbReference type="NCBI Taxonomy" id="2099670"/>
    <lineage>
        <taxon>Bacteria</taxon>
        <taxon>Candidatus Dojkabacteria</taxon>
    </lineage>
</organism>
<evidence type="ECO:0000256" key="1">
    <source>
        <dbReference type="SAM" id="Phobius"/>
    </source>
</evidence>
<dbReference type="Proteomes" id="UP000741282">
    <property type="component" value="Unassembled WGS sequence"/>
</dbReference>
<reference evidence="2" key="1">
    <citation type="submission" date="2020-04" db="EMBL/GenBank/DDBJ databases">
        <authorList>
            <person name="Zhang T."/>
        </authorList>
    </citation>
    <scope>NUCLEOTIDE SEQUENCE</scope>
    <source>
        <strain evidence="2">HKST-UBA17</strain>
    </source>
</reference>
<protein>
    <submittedName>
        <fullName evidence="2">Heliorhodopsin HeR</fullName>
    </submittedName>
</protein>
<keyword evidence="1" id="KW-0812">Transmembrane</keyword>
<keyword evidence="1" id="KW-0472">Membrane</keyword>
<dbReference type="Pfam" id="PF18761">
    <property type="entry name" value="Heliorhodopsin"/>
    <property type="match status" value="1"/>
</dbReference>
<sequence>MDEKKFLGLRRFNLIMGLFHLVQAILMLVLSNDFSQQVYGYFLQFDPATQSLQPGLEKLFNIPIAPLVALFLLFSAIAHLTISIGPVYEWYVKNLKKGINYARWYEYAFSSSLMIVLIGMLVGILEFSALFMMFVLNAGMIFFGLMMELHNQTTKKTDWTSYIYGCIMGIAPWIAIAYYLLNAGEGDLKPPDFVYGIFFSIFVFFNTFTVNMLLQYKKVGKWSDYLFGEKMYIVLSLLAKSALAWQVFAGTLRPV</sequence>
<feature type="transmembrane region" description="Helical" evidence="1">
    <location>
        <begin position="161"/>
        <end position="181"/>
    </location>
</feature>
<gene>
    <name evidence="2" type="primary">heR</name>
    <name evidence="2" type="ORF">KC685_03525</name>
</gene>
<reference evidence="2" key="2">
    <citation type="journal article" date="2021" name="Microbiome">
        <title>Successional dynamics and alternative stable states in a saline activated sludge microbial community over 9 years.</title>
        <authorList>
            <person name="Wang Y."/>
            <person name="Ye J."/>
            <person name="Ju F."/>
            <person name="Liu L."/>
            <person name="Boyd J.A."/>
            <person name="Deng Y."/>
            <person name="Parks D.H."/>
            <person name="Jiang X."/>
            <person name="Yin X."/>
            <person name="Woodcroft B.J."/>
            <person name="Tyson G.W."/>
            <person name="Hugenholtz P."/>
            <person name="Polz M.F."/>
            <person name="Zhang T."/>
        </authorList>
    </citation>
    <scope>NUCLEOTIDE SEQUENCE</scope>
    <source>
        <strain evidence="2">HKST-UBA17</strain>
    </source>
</reference>
<accession>A0A955I361</accession>
<comment type="caution">
    <text evidence="2">The sequence shown here is derived from an EMBL/GenBank/DDBJ whole genome shotgun (WGS) entry which is preliminary data.</text>
</comment>
<name>A0A955I361_9BACT</name>
<evidence type="ECO:0000313" key="3">
    <source>
        <dbReference type="Proteomes" id="UP000741282"/>
    </source>
</evidence>
<dbReference type="EMBL" id="JAGQLN010000012">
    <property type="protein sequence ID" value="MCA9376962.1"/>
    <property type="molecule type" value="Genomic_DNA"/>
</dbReference>